<name>E4WVR6_OIKDI</name>
<gene>
    <name evidence="2" type="ORF">GSOID_T00008974001</name>
</gene>
<evidence type="ECO:0000256" key="1">
    <source>
        <dbReference type="SAM" id="Coils"/>
    </source>
</evidence>
<dbReference type="Proteomes" id="UP000001307">
    <property type="component" value="Unassembled WGS sequence"/>
</dbReference>
<keyword evidence="1" id="KW-0175">Coiled coil</keyword>
<feature type="coiled-coil region" evidence="1">
    <location>
        <begin position="140"/>
        <end position="223"/>
    </location>
</feature>
<dbReference type="InParanoid" id="E4WVR6"/>
<sequence>MKRSISWESVDKAGSFDYKRSKFNVEIERYQQFHGISTSSKKEILCIFRVMSPAEQSSNAHSSLLIPGTSSYPTGRRVLSSALFQLSFARALQIGSVSASYPSAQNLSLTQISKSCIPTKNSKTPSFESRQRNFFMDIPLVSACRDVENIRNMLENLENNLENEYSSKTVESARFKALSRENKALVEELKQWKRKFEQEQRAKESLLEKVRALEEKLNEKKELLPIMDDNQNQACVCQLAAENEAEETFVEPPPLPEKRLRKQSSFIRPHKSNPPLFDESCVTVSSAMKETGLNESIMTLPPEMTIISDKENVSDESLMINELVAAEKPSTQRISKAIQRSLTQISSSIDEDFDQLESIPIPIPRINVLEGLIVKKRRDVNWDHKNSYEDTPPKKRKVAVGKTFDF</sequence>
<dbReference type="EMBL" id="FN653017">
    <property type="protein sequence ID" value="CBY21219.1"/>
    <property type="molecule type" value="Genomic_DNA"/>
</dbReference>
<evidence type="ECO:0000313" key="2">
    <source>
        <dbReference type="EMBL" id="CBY21219.1"/>
    </source>
</evidence>
<proteinExistence type="predicted"/>
<keyword evidence="3" id="KW-1185">Reference proteome</keyword>
<dbReference type="AlphaFoldDB" id="E4WVR6"/>
<accession>E4WVR6</accession>
<reference evidence="2" key="1">
    <citation type="journal article" date="2010" name="Science">
        <title>Plasticity of animal genome architecture unmasked by rapid evolution of a pelagic tunicate.</title>
        <authorList>
            <person name="Denoeud F."/>
            <person name="Henriet S."/>
            <person name="Mungpakdee S."/>
            <person name="Aury J.M."/>
            <person name="Da Silva C."/>
            <person name="Brinkmann H."/>
            <person name="Mikhaleva J."/>
            <person name="Olsen L.C."/>
            <person name="Jubin C."/>
            <person name="Canestro C."/>
            <person name="Bouquet J.M."/>
            <person name="Danks G."/>
            <person name="Poulain J."/>
            <person name="Campsteijn C."/>
            <person name="Adamski M."/>
            <person name="Cross I."/>
            <person name="Yadetie F."/>
            <person name="Muffato M."/>
            <person name="Louis A."/>
            <person name="Butcher S."/>
            <person name="Tsagkogeorga G."/>
            <person name="Konrad A."/>
            <person name="Singh S."/>
            <person name="Jensen M.F."/>
            <person name="Cong E.H."/>
            <person name="Eikeseth-Otteraa H."/>
            <person name="Noel B."/>
            <person name="Anthouard V."/>
            <person name="Porcel B.M."/>
            <person name="Kachouri-Lafond R."/>
            <person name="Nishino A."/>
            <person name="Ugolini M."/>
            <person name="Chourrout P."/>
            <person name="Nishida H."/>
            <person name="Aasland R."/>
            <person name="Huzurbazar S."/>
            <person name="Westhof E."/>
            <person name="Delsuc F."/>
            <person name="Lehrach H."/>
            <person name="Reinhardt R."/>
            <person name="Weissenbach J."/>
            <person name="Roy S.W."/>
            <person name="Artiguenave F."/>
            <person name="Postlethwait J.H."/>
            <person name="Manak J.R."/>
            <person name="Thompson E.M."/>
            <person name="Jaillon O."/>
            <person name="Du Pasquier L."/>
            <person name="Boudinot P."/>
            <person name="Liberles D.A."/>
            <person name="Volff J.N."/>
            <person name="Philippe H."/>
            <person name="Lenhard B."/>
            <person name="Roest Crollius H."/>
            <person name="Wincker P."/>
            <person name="Chourrout D."/>
        </authorList>
    </citation>
    <scope>NUCLEOTIDE SEQUENCE [LARGE SCALE GENOMIC DNA]</scope>
</reference>
<evidence type="ECO:0000313" key="3">
    <source>
        <dbReference type="Proteomes" id="UP000001307"/>
    </source>
</evidence>
<protein>
    <submittedName>
        <fullName evidence="2">Uncharacterized protein</fullName>
    </submittedName>
</protein>
<dbReference type="OrthoDB" id="10394169at2759"/>
<organism evidence="2">
    <name type="scientific">Oikopleura dioica</name>
    <name type="common">Tunicate</name>
    <dbReference type="NCBI Taxonomy" id="34765"/>
    <lineage>
        <taxon>Eukaryota</taxon>
        <taxon>Metazoa</taxon>
        <taxon>Chordata</taxon>
        <taxon>Tunicata</taxon>
        <taxon>Appendicularia</taxon>
        <taxon>Copelata</taxon>
        <taxon>Oikopleuridae</taxon>
        <taxon>Oikopleura</taxon>
    </lineage>
</organism>